<evidence type="ECO:0000256" key="1">
    <source>
        <dbReference type="SAM" id="MobiDB-lite"/>
    </source>
</evidence>
<organism evidence="3 4">
    <name type="scientific">Tunturiibacter lichenicola</name>
    <dbReference type="NCBI Taxonomy" id="2051959"/>
    <lineage>
        <taxon>Bacteria</taxon>
        <taxon>Pseudomonadati</taxon>
        <taxon>Acidobacteriota</taxon>
        <taxon>Terriglobia</taxon>
        <taxon>Terriglobales</taxon>
        <taxon>Acidobacteriaceae</taxon>
        <taxon>Tunturiibacter</taxon>
    </lineage>
</organism>
<dbReference type="GO" id="GO:0016787">
    <property type="term" value="F:hydrolase activity"/>
    <property type="evidence" value="ECO:0007669"/>
    <property type="project" value="UniProtKB-KW"/>
</dbReference>
<gene>
    <name evidence="3" type="ORF">HDF12_002593</name>
</gene>
<protein>
    <submittedName>
        <fullName evidence="3">Peptidoglycan hydrolase-like protein with peptidoglycan-binding domain</fullName>
    </submittedName>
</protein>
<dbReference type="Gene3D" id="1.10.101.10">
    <property type="entry name" value="PGBD-like superfamily/PGBD"/>
    <property type="match status" value="1"/>
</dbReference>
<evidence type="ECO:0000313" key="3">
    <source>
        <dbReference type="EMBL" id="NYF52194.1"/>
    </source>
</evidence>
<dbReference type="SUPFAM" id="SSF47090">
    <property type="entry name" value="PGBD-like"/>
    <property type="match status" value="1"/>
</dbReference>
<evidence type="ECO:0000259" key="2">
    <source>
        <dbReference type="Pfam" id="PF01471"/>
    </source>
</evidence>
<accession>A0A7Y9NMM9</accession>
<dbReference type="Pfam" id="PF01471">
    <property type="entry name" value="PG_binding_1"/>
    <property type="match status" value="1"/>
</dbReference>
<dbReference type="EMBL" id="JACCCV010000002">
    <property type="protein sequence ID" value="NYF52194.1"/>
    <property type="molecule type" value="Genomic_DNA"/>
</dbReference>
<feature type="compositionally biased region" description="Low complexity" evidence="1">
    <location>
        <begin position="90"/>
        <end position="106"/>
    </location>
</feature>
<feature type="region of interest" description="Disordered" evidence="1">
    <location>
        <begin position="79"/>
        <end position="106"/>
    </location>
</feature>
<name>A0A7Y9NMM9_9BACT</name>
<dbReference type="InterPro" id="IPR002477">
    <property type="entry name" value="Peptidoglycan-bd-like"/>
</dbReference>
<proteinExistence type="predicted"/>
<feature type="region of interest" description="Disordered" evidence="1">
    <location>
        <begin position="1"/>
        <end position="21"/>
    </location>
</feature>
<dbReference type="InterPro" id="IPR036366">
    <property type="entry name" value="PGBDSf"/>
</dbReference>
<keyword evidence="3" id="KW-0378">Hydrolase</keyword>
<feature type="domain" description="Peptidoglycan binding-like" evidence="2">
    <location>
        <begin position="24"/>
        <end position="62"/>
    </location>
</feature>
<evidence type="ECO:0000313" key="4">
    <source>
        <dbReference type="Proteomes" id="UP000534186"/>
    </source>
</evidence>
<dbReference type="InterPro" id="IPR036365">
    <property type="entry name" value="PGBD-like_sf"/>
</dbReference>
<dbReference type="Proteomes" id="UP000534186">
    <property type="component" value="Unassembled WGS sequence"/>
</dbReference>
<dbReference type="AlphaFoldDB" id="A0A7Y9NMM9"/>
<reference evidence="3 4" key="1">
    <citation type="submission" date="2020-07" db="EMBL/GenBank/DDBJ databases">
        <title>Genomic Encyclopedia of Type Strains, Phase IV (KMG-V): Genome sequencing to study the core and pangenomes of soil and plant-associated prokaryotes.</title>
        <authorList>
            <person name="Whitman W."/>
        </authorList>
    </citation>
    <scope>NUCLEOTIDE SEQUENCE [LARGE SCALE GENOMIC DNA]</scope>
    <source>
        <strain evidence="3 4">M8UP30</strain>
    </source>
</reference>
<comment type="caution">
    <text evidence="3">The sequence shown here is derived from an EMBL/GenBank/DDBJ whole genome shotgun (WGS) entry which is preliminary data.</text>
</comment>
<sequence>MSNKHSKSAAKPAGQRTIDDARATQIQSSLIKSGYLSGEASGHWDSETQAAMQKFQEDNGWQTKLIPDSRAIIKLGLGPEQDSKMSTGTSALAAPAASPASSFLQR</sequence>